<evidence type="ECO:0000313" key="5">
    <source>
        <dbReference type="Proteomes" id="UP000015527"/>
    </source>
</evidence>
<accession>T0H6Q0</accession>
<sequence>MAGENTIIAFDANGSEDSSDRASDSKPENRMNEFSASAAASATAAGTPALAQDREEISDDAWRNAWVAADGPAGNGARDWLAPVLAGGSALAWTGFLIYVRLLHPGGRGEGTSGLAAVPALIVQWTVPLLLIGTLWLLALRHSTRETRRFGHVARALSNESAQLETRLITVNRELSLAREFIAAQSRDLESLGRIAAERLSGNAAHLQELIRDNGARVDTISGVSQVALDNMEKLRSQLPVIASSAKDVTNNIGNAGRAAHVQLEDMINGFNRLNEFGSASERQVAQLREAVEAALAQIHGRSEQIGRFADERFASLAERGEALRSELDGHETAALAAIRARSAALEAEIVHTRGQLDRHEEESLTSLRARLVALREESDVVSRALRDGEGRAAEAWRQALDDLHEEQAEVGRSIARTQEASISALRDSLAVIGDDAEALDRQIAVRREKLAEEAGERLARQAEQERHAIARIEQMVGDLDNAMAERLEAHRLQAATLGERARAITGELGEYETRLAAIVESGEALETRLRGSLSALTEHLTAARATLSATDSEADKLTETSVRLLELIQGSARYAQNDLPEALAVSENRLDRLHAGVAGVLEALRQAALSGEELAGGVEQSGTNLKDFADELSAMHSELSEHGAAHAKLLQVLHSSLTDIDEATQTAADRAKGELREAIAVLGTTIDQSIAAIETDSAARISRVAESLGTESAQAIDRSMRTRVAEVTGQLDQAVAHASGASREATIQLRDQLAKVEELVGNLENRVAQARAKAEEQVDNDFARRAALITESLNSNSIDIASALSSEVSDTAWASYLRGDRGIFTRRAVSLLDAGEIKSIQQLYERDEAFREHVSRYIHDFESILRQILSTRDGNALGVTLLSSDMGKLYVALAQGIERLRS</sequence>
<evidence type="ECO:0000313" key="4">
    <source>
        <dbReference type="EMBL" id="EQB11996.1"/>
    </source>
</evidence>
<feature type="transmembrane region" description="Helical" evidence="3">
    <location>
        <begin position="80"/>
        <end position="103"/>
    </location>
</feature>
<keyword evidence="5" id="KW-1185">Reference proteome</keyword>
<evidence type="ECO:0008006" key="6">
    <source>
        <dbReference type="Google" id="ProtNLM"/>
    </source>
</evidence>
<evidence type="ECO:0000256" key="2">
    <source>
        <dbReference type="SAM" id="MobiDB-lite"/>
    </source>
</evidence>
<dbReference type="OrthoDB" id="9777715at2"/>
<dbReference type="Proteomes" id="UP000015527">
    <property type="component" value="Unassembled WGS sequence"/>
</dbReference>
<name>T0H6Q0_9SPHN</name>
<proteinExistence type="predicted"/>
<protein>
    <recommendedName>
        <fullName evidence="6">ATPase</fullName>
    </recommendedName>
</protein>
<comment type="caution">
    <text evidence="4">The sequence shown here is derived from an EMBL/GenBank/DDBJ whole genome shotgun (WGS) entry which is preliminary data.</text>
</comment>
<evidence type="ECO:0000256" key="1">
    <source>
        <dbReference type="SAM" id="Coils"/>
    </source>
</evidence>
<dbReference type="EMBL" id="ATHL01000100">
    <property type="protein sequence ID" value="EQB11996.1"/>
    <property type="molecule type" value="Genomic_DNA"/>
</dbReference>
<feature type="region of interest" description="Disordered" evidence="2">
    <location>
        <begin position="1"/>
        <end position="54"/>
    </location>
</feature>
<gene>
    <name evidence="4" type="ORF">L284_15800</name>
</gene>
<reference evidence="4 5" key="1">
    <citation type="journal article" date="2013" name="Genome Announc.">
        <title>Genome Sequence of Novosphingobium lindaniclasticum LE124T, Isolated from a Hexachlorocyclohexane Dumpsite.</title>
        <authorList>
            <person name="Saxena A."/>
            <person name="Nayyar N."/>
            <person name="Sangwan N."/>
            <person name="Kumari R."/>
            <person name="Khurana J.P."/>
            <person name="Lal R."/>
        </authorList>
    </citation>
    <scope>NUCLEOTIDE SEQUENCE [LARGE SCALE GENOMIC DNA]</scope>
    <source>
        <strain evidence="4 5">LE124</strain>
    </source>
</reference>
<keyword evidence="3" id="KW-1133">Transmembrane helix</keyword>
<keyword evidence="3" id="KW-0472">Membrane</keyword>
<keyword evidence="1" id="KW-0175">Coiled coil</keyword>
<dbReference type="eggNOG" id="COG1196">
    <property type="taxonomic scope" value="Bacteria"/>
</dbReference>
<keyword evidence="3" id="KW-0812">Transmembrane</keyword>
<feature type="transmembrane region" description="Helical" evidence="3">
    <location>
        <begin position="115"/>
        <end position="139"/>
    </location>
</feature>
<feature type="coiled-coil region" evidence="1">
    <location>
        <begin position="747"/>
        <end position="781"/>
    </location>
</feature>
<feature type="compositionally biased region" description="Basic and acidic residues" evidence="2">
    <location>
        <begin position="18"/>
        <end position="31"/>
    </location>
</feature>
<dbReference type="AlphaFoldDB" id="T0H6Q0"/>
<evidence type="ECO:0000256" key="3">
    <source>
        <dbReference type="SAM" id="Phobius"/>
    </source>
</evidence>
<feature type="compositionally biased region" description="Low complexity" evidence="2">
    <location>
        <begin position="35"/>
        <end position="51"/>
    </location>
</feature>
<organism evidence="4 5">
    <name type="scientific">Novosphingobium lindaniclasticum LE124</name>
    <dbReference type="NCBI Taxonomy" id="1096930"/>
    <lineage>
        <taxon>Bacteria</taxon>
        <taxon>Pseudomonadati</taxon>
        <taxon>Pseudomonadota</taxon>
        <taxon>Alphaproteobacteria</taxon>
        <taxon>Sphingomonadales</taxon>
        <taxon>Sphingomonadaceae</taxon>
        <taxon>Novosphingobium</taxon>
    </lineage>
</organism>
<dbReference type="PATRIC" id="fig|1096930.3.peg.3140"/>